<dbReference type="InterPro" id="IPR001173">
    <property type="entry name" value="Glyco_trans_2-like"/>
</dbReference>
<gene>
    <name evidence="5" type="ORF">SAMN04488042_1175</name>
</gene>
<evidence type="ECO:0000256" key="2">
    <source>
        <dbReference type="ARBA" id="ARBA00022676"/>
    </source>
</evidence>
<organism evidence="5 6">
    <name type="scientific">Shimia aestuarii</name>
    <dbReference type="NCBI Taxonomy" id="254406"/>
    <lineage>
        <taxon>Bacteria</taxon>
        <taxon>Pseudomonadati</taxon>
        <taxon>Pseudomonadota</taxon>
        <taxon>Alphaproteobacteria</taxon>
        <taxon>Rhodobacterales</taxon>
        <taxon>Roseobacteraceae</taxon>
    </lineage>
</organism>
<dbReference type="PANTHER" id="PTHR43179:SF12">
    <property type="entry name" value="GALACTOFURANOSYLTRANSFERASE GLFT2"/>
    <property type="match status" value="1"/>
</dbReference>
<keyword evidence="3 5" id="KW-0808">Transferase</keyword>
<dbReference type="RefSeq" id="WP_242654876.1">
    <property type="nucleotide sequence ID" value="NZ_FOTQ01000017.1"/>
</dbReference>
<dbReference type="GO" id="GO:0016757">
    <property type="term" value="F:glycosyltransferase activity"/>
    <property type="evidence" value="ECO:0007669"/>
    <property type="project" value="UniProtKB-KW"/>
</dbReference>
<dbReference type="Proteomes" id="UP000199144">
    <property type="component" value="Unassembled WGS sequence"/>
</dbReference>
<dbReference type="Gene3D" id="3.90.550.10">
    <property type="entry name" value="Spore Coat Polysaccharide Biosynthesis Protein SpsA, Chain A"/>
    <property type="match status" value="1"/>
</dbReference>
<evidence type="ECO:0000256" key="1">
    <source>
        <dbReference type="ARBA" id="ARBA00006739"/>
    </source>
</evidence>
<protein>
    <submittedName>
        <fullName evidence="5">Glycosyltransferase, GT2 family</fullName>
    </submittedName>
</protein>
<reference evidence="5 6" key="1">
    <citation type="submission" date="2016-10" db="EMBL/GenBank/DDBJ databases">
        <authorList>
            <person name="de Groot N.N."/>
        </authorList>
    </citation>
    <scope>NUCLEOTIDE SEQUENCE [LARGE SCALE GENOMIC DNA]</scope>
    <source>
        <strain evidence="5 6">DSM 15283</strain>
    </source>
</reference>
<dbReference type="InterPro" id="IPR029044">
    <property type="entry name" value="Nucleotide-diphossugar_trans"/>
</dbReference>
<sequence>MQDKAGAGRLAAVVVTFNRLEKLRITVTRLLTNLPEHLSALVVVDNASTDGTADWLATLDDPRLHIERLPRNLGGAGGFEHGLRMVHQRLDPDWVVVMDDDGRPEPGALAQFHALDLTGWDAIAAAVYFPTGEVCDINRPSRNPFWHPWVFWKTVLGTLSFGLLGSARDAFHVVQADYDSDRFRAVDGASFVGLFLSRAAIEKAGYPDGHLFIYGDDVLYTLGLRAVGGRIAFCPTVRFEHDFSTISVDERRFRPLWKTYYHHRNLMFVYRRAAGLWFWPVLLLILPKWLLKTRHHAGERGVFLGLMLRAIRDGLLRRTSLSHENVLALSLGKK</sequence>
<dbReference type="Pfam" id="PF00535">
    <property type="entry name" value="Glycos_transf_2"/>
    <property type="match status" value="1"/>
</dbReference>
<evidence type="ECO:0000256" key="3">
    <source>
        <dbReference type="ARBA" id="ARBA00022679"/>
    </source>
</evidence>
<name>A0A1I4THY8_9RHOB</name>
<dbReference type="EMBL" id="FOTQ01000017">
    <property type="protein sequence ID" value="SFM76326.1"/>
    <property type="molecule type" value="Genomic_DNA"/>
</dbReference>
<accession>A0A1I4THY8</accession>
<dbReference type="STRING" id="254406.SAMN04488042_1175"/>
<evidence type="ECO:0000259" key="4">
    <source>
        <dbReference type="Pfam" id="PF00535"/>
    </source>
</evidence>
<evidence type="ECO:0000313" key="5">
    <source>
        <dbReference type="EMBL" id="SFM76326.1"/>
    </source>
</evidence>
<keyword evidence="6" id="KW-1185">Reference proteome</keyword>
<feature type="domain" description="Glycosyltransferase 2-like" evidence="4">
    <location>
        <begin position="13"/>
        <end position="143"/>
    </location>
</feature>
<dbReference type="SUPFAM" id="SSF53448">
    <property type="entry name" value="Nucleotide-diphospho-sugar transferases"/>
    <property type="match status" value="1"/>
</dbReference>
<dbReference type="PANTHER" id="PTHR43179">
    <property type="entry name" value="RHAMNOSYLTRANSFERASE WBBL"/>
    <property type="match status" value="1"/>
</dbReference>
<comment type="similarity">
    <text evidence="1">Belongs to the glycosyltransferase 2 family.</text>
</comment>
<evidence type="ECO:0000313" key="6">
    <source>
        <dbReference type="Proteomes" id="UP000199144"/>
    </source>
</evidence>
<dbReference type="AlphaFoldDB" id="A0A1I4THY8"/>
<proteinExistence type="inferred from homology"/>
<keyword evidence="2" id="KW-0328">Glycosyltransferase</keyword>